<sequence length="298" mass="34362">MEKTLKNIDAWLKIPAVVTGILSIGFFVFDLIILLQLQPKMVHFDSLSERDFQLVNYSGYGLIVFLLFCLLSIYRLLRFLKYAERITFLSIVSLAAAIAGFLLIFSFIGLLDDIGDQYEQKLSQPEWNWLYPVIVLQIAVAVWLVCMHYLDMNLVRQEKQITLDGNIFLLVHYTGSLCGFLGVVFLLTGFRFASAWNLLIHSTIVPIILLIPYILILVYWLICKLQEKSRTWFDEKQLQDIGKSAILTLIIHFLIMTGLFILNYNNLAGAVRLLWLPIDLFLCLTSFSVWNLIFYTKG</sequence>
<dbReference type="RefSeq" id="WP_062281386.1">
    <property type="nucleotide sequence ID" value="NZ_DF968181.1"/>
</dbReference>
<accession>A0A0S7BXJ8</accession>
<organism evidence="2">
    <name type="scientific">Flexilinea flocculi</name>
    <dbReference type="NCBI Taxonomy" id="1678840"/>
    <lineage>
        <taxon>Bacteria</taxon>
        <taxon>Bacillati</taxon>
        <taxon>Chloroflexota</taxon>
        <taxon>Anaerolineae</taxon>
        <taxon>Anaerolineales</taxon>
        <taxon>Anaerolineaceae</taxon>
        <taxon>Flexilinea</taxon>
    </lineage>
</organism>
<feature type="transmembrane region" description="Helical" evidence="1">
    <location>
        <begin position="170"/>
        <end position="192"/>
    </location>
</feature>
<feature type="transmembrane region" description="Helical" evidence="1">
    <location>
        <begin position="274"/>
        <end position="295"/>
    </location>
</feature>
<dbReference type="AlphaFoldDB" id="A0A0S7BXJ8"/>
<reference evidence="2" key="1">
    <citation type="journal article" date="2015" name="Genome Announc.">
        <title>Draft Genome Sequence of Anaerolineae Strain TC1, a Novel Isolate from a Methanogenic Wastewater Treatment System.</title>
        <authorList>
            <person name="Matsuura N."/>
            <person name="Tourlousse D.M."/>
            <person name="Sun L."/>
            <person name="Toyonaga M."/>
            <person name="Kuroda K."/>
            <person name="Ohashi A."/>
            <person name="Cruz R."/>
            <person name="Yamaguchi T."/>
            <person name="Sekiguchi Y."/>
        </authorList>
    </citation>
    <scope>NUCLEOTIDE SEQUENCE [LARGE SCALE GENOMIC DNA]</scope>
    <source>
        <strain evidence="2">TC1</strain>
    </source>
</reference>
<dbReference type="PATRIC" id="fig|1678840.3.peg.2408"/>
<feature type="transmembrane region" description="Helical" evidence="1">
    <location>
        <begin position="244"/>
        <end position="262"/>
    </location>
</feature>
<feature type="transmembrane region" description="Helical" evidence="1">
    <location>
        <begin position="198"/>
        <end position="223"/>
    </location>
</feature>
<dbReference type="STRING" id="1678840.ATC1_131005"/>
<evidence type="ECO:0000313" key="2">
    <source>
        <dbReference type="EMBL" id="GAP41023.1"/>
    </source>
</evidence>
<feature type="transmembrane region" description="Helical" evidence="1">
    <location>
        <begin position="12"/>
        <end position="37"/>
    </location>
</feature>
<keyword evidence="1" id="KW-0472">Membrane</keyword>
<proteinExistence type="predicted"/>
<evidence type="ECO:0000313" key="3">
    <source>
        <dbReference type="Proteomes" id="UP000053370"/>
    </source>
</evidence>
<evidence type="ECO:0000256" key="1">
    <source>
        <dbReference type="SAM" id="Phobius"/>
    </source>
</evidence>
<gene>
    <name evidence="2" type="ORF">ATC1_131005</name>
</gene>
<protein>
    <submittedName>
        <fullName evidence="2">Uncharacterized protein</fullName>
    </submittedName>
</protein>
<keyword evidence="1" id="KW-0812">Transmembrane</keyword>
<dbReference type="Proteomes" id="UP000053370">
    <property type="component" value="Unassembled WGS sequence"/>
</dbReference>
<keyword evidence="1" id="KW-1133">Transmembrane helix</keyword>
<feature type="transmembrane region" description="Helical" evidence="1">
    <location>
        <begin position="57"/>
        <end position="74"/>
    </location>
</feature>
<dbReference type="EMBL" id="DF968181">
    <property type="protein sequence ID" value="GAP41023.1"/>
    <property type="molecule type" value="Genomic_DNA"/>
</dbReference>
<keyword evidence="3" id="KW-1185">Reference proteome</keyword>
<feature type="transmembrane region" description="Helical" evidence="1">
    <location>
        <begin position="129"/>
        <end position="150"/>
    </location>
</feature>
<feature type="transmembrane region" description="Helical" evidence="1">
    <location>
        <begin position="86"/>
        <end position="109"/>
    </location>
</feature>
<name>A0A0S7BXJ8_9CHLR</name>